<dbReference type="InterPro" id="IPR002563">
    <property type="entry name" value="Flavin_Rdtase-like_dom"/>
</dbReference>
<keyword evidence="2 4" id="KW-0560">Oxidoreductase</keyword>
<evidence type="ECO:0000313" key="4">
    <source>
        <dbReference type="EMBL" id="QDU71234.1"/>
    </source>
</evidence>
<evidence type="ECO:0000256" key="1">
    <source>
        <dbReference type="ARBA" id="ARBA00008898"/>
    </source>
</evidence>
<dbReference type="KEGG" id="mcad:Pan265_10830"/>
<dbReference type="Gene3D" id="2.30.110.10">
    <property type="entry name" value="Electron Transport, Fmn-binding Protein, Chain A"/>
    <property type="match status" value="1"/>
</dbReference>
<evidence type="ECO:0000259" key="3">
    <source>
        <dbReference type="SMART" id="SM00903"/>
    </source>
</evidence>
<dbReference type="Pfam" id="PF01613">
    <property type="entry name" value="Flavin_Reduct"/>
    <property type="match status" value="1"/>
</dbReference>
<proteinExistence type="inferred from homology"/>
<dbReference type="EC" id="1.-.-.-" evidence="4"/>
<dbReference type="Proteomes" id="UP000320386">
    <property type="component" value="Chromosome"/>
</dbReference>
<evidence type="ECO:0000313" key="5">
    <source>
        <dbReference type="Proteomes" id="UP000320386"/>
    </source>
</evidence>
<dbReference type="GO" id="GO:0010181">
    <property type="term" value="F:FMN binding"/>
    <property type="evidence" value="ECO:0007669"/>
    <property type="project" value="InterPro"/>
</dbReference>
<gene>
    <name evidence="4" type="primary">dfa1</name>
    <name evidence="4" type="ORF">Pan265_10830</name>
</gene>
<protein>
    <submittedName>
        <fullName evidence="4">Diflavin flavoprotein A 1</fullName>
        <ecNumber evidence="4">1.-.-.-</ecNumber>
    </submittedName>
</protein>
<organism evidence="4 5">
    <name type="scientific">Mucisphaera calidilacus</name>
    <dbReference type="NCBI Taxonomy" id="2527982"/>
    <lineage>
        <taxon>Bacteria</taxon>
        <taxon>Pseudomonadati</taxon>
        <taxon>Planctomycetota</taxon>
        <taxon>Phycisphaerae</taxon>
        <taxon>Phycisphaerales</taxon>
        <taxon>Phycisphaeraceae</taxon>
        <taxon>Mucisphaera</taxon>
    </lineage>
</organism>
<dbReference type="InterPro" id="IPR012349">
    <property type="entry name" value="Split_barrel_FMN-bd"/>
</dbReference>
<sequence length="129" mass="14396">MLAAWVQQVCFDPPMVCVSVAKGRSIMPLLSESRHFGLCQIPEDDRLFQRKFSRNFEPGEDPFLGFELIHGTIHGLPLLAGCSAFMECELACHLDVEGDHDLFVGKVLSGRASDKAPFVHLRENGFEYA</sequence>
<dbReference type="PANTHER" id="PTHR30466">
    <property type="entry name" value="FLAVIN REDUCTASE"/>
    <property type="match status" value="1"/>
</dbReference>
<feature type="domain" description="Flavin reductase like" evidence="3">
    <location>
        <begin position="1"/>
        <end position="127"/>
    </location>
</feature>
<dbReference type="AlphaFoldDB" id="A0A518BWC8"/>
<comment type="similarity">
    <text evidence="1">Belongs to the non-flavoprotein flavin reductase family.</text>
</comment>
<dbReference type="InterPro" id="IPR050268">
    <property type="entry name" value="NADH-dep_flavin_reductase"/>
</dbReference>
<evidence type="ECO:0000256" key="2">
    <source>
        <dbReference type="ARBA" id="ARBA00023002"/>
    </source>
</evidence>
<dbReference type="EMBL" id="CP036280">
    <property type="protein sequence ID" value="QDU71234.1"/>
    <property type="molecule type" value="Genomic_DNA"/>
</dbReference>
<dbReference type="SMART" id="SM00903">
    <property type="entry name" value="Flavin_Reduct"/>
    <property type="match status" value="1"/>
</dbReference>
<keyword evidence="5" id="KW-1185">Reference proteome</keyword>
<dbReference type="PANTHER" id="PTHR30466:SF11">
    <property type="entry name" value="FLAVIN-DEPENDENT MONOOXYGENASE, REDUCTASE SUBUNIT HSAB"/>
    <property type="match status" value="1"/>
</dbReference>
<reference evidence="4 5" key="1">
    <citation type="submission" date="2019-02" db="EMBL/GenBank/DDBJ databases">
        <title>Deep-cultivation of Planctomycetes and their phenomic and genomic characterization uncovers novel biology.</title>
        <authorList>
            <person name="Wiegand S."/>
            <person name="Jogler M."/>
            <person name="Boedeker C."/>
            <person name="Pinto D."/>
            <person name="Vollmers J."/>
            <person name="Rivas-Marin E."/>
            <person name="Kohn T."/>
            <person name="Peeters S.H."/>
            <person name="Heuer A."/>
            <person name="Rast P."/>
            <person name="Oberbeckmann S."/>
            <person name="Bunk B."/>
            <person name="Jeske O."/>
            <person name="Meyerdierks A."/>
            <person name="Storesund J.E."/>
            <person name="Kallscheuer N."/>
            <person name="Luecker S."/>
            <person name="Lage O.M."/>
            <person name="Pohl T."/>
            <person name="Merkel B.J."/>
            <person name="Hornburger P."/>
            <person name="Mueller R.-W."/>
            <person name="Bruemmer F."/>
            <person name="Labrenz M."/>
            <person name="Spormann A.M."/>
            <person name="Op den Camp H."/>
            <person name="Overmann J."/>
            <person name="Amann R."/>
            <person name="Jetten M.S.M."/>
            <person name="Mascher T."/>
            <person name="Medema M.H."/>
            <person name="Devos D.P."/>
            <person name="Kaster A.-K."/>
            <person name="Ovreas L."/>
            <person name="Rohde M."/>
            <person name="Galperin M.Y."/>
            <person name="Jogler C."/>
        </authorList>
    </citation>
    <scope>NUCLEOTIDE SEQUENCE [LARGE SCALE GENOMIC DNA]</scope>
    <source>
        <strain evidence="4 5">Pan265</strain>
    </source>
</reference>
<accession>A0A518BWC8</accession>
<dbReference type="GO" id="GO:0042602">
    <property type="term" value="F:riboflavin reductase (NADPH) activity"/>
    <property type="evidence" value="ECO:0007669"/>
    <property type="project" value="TreeGrafter"/>
</dbReference>
<dbReference type="SUPFAM" id="SSF50475">
    <property type="entry name" value="FMN-binding split barrel"/>
    <property type="match status" value="1"/>
</dbReference>
<name>A0A518BWC8_9BACT</name>